<organism evidence="1 2">
    <name type="scientific">Strigamia maritima</name>
    <name type="common">European centipede</name>
    <name type="synonym">Geophilus maritimus</name>
    <dbReference type="NCBI Taxonomy" id="126957"/>
    <lineage>
        <taxon>Eukaryota</taxon>
        <taxon>Metazoa</taxon>
        <taxon>Ecdysozoa</taxon>
        <taxon>Arthropoda</taxon>
        <taxon>Myriapoda</taxon>
        <taxon>Chilopoda</taxon>
        <taxon>Pleurostigmophora</taxon>
        <taxon>Geophilomorpha</taxon>
        <taxon>Linotaeniidae</taxon>
        <taxon>Strigamia</taxon>
    </lineage>
</organism>
<sequence length="223" mass="24996">MSSRVTYESCSHYFKSRSPAWIWAQVTGLYGKMNTCHCNGTEGDTFIVFEIFGFVAVLTVEVSTVSFHWLVNEGVLICDFRYVEQQVCGGQKHCDTHYAYLISIRNFEMHFAGAELSLVLVSWRVKVNGNERRENVTSDSSLKNKSLYSLVTHPCVGVTDPKSGSARRCPGPRKLDSGNVKTILKEGNVKTILKEENVKTLLKEENVKTQPLPALATENPIEN</sequence>
<dbReference type="EMBL" id="JH431361">
    <property type="status" value="NOT_ANNOTATED_CDS"/>
    <property type="molecule type" value="Genomic_DNA"/>
</dbReference>
<dbReference type="AlphaFoldDB" id="T1JLG5"/>
<keyword evidence="2" id="KW-1185">Reference proteome</keyword>
<dbReference type="EnsemblMetazoa" id="SMAR014695-RA">
    <property type="protein sequence ID" value="SMAR014695-PA"/>
    <property type="gene ID" value="SMAR014695"/>
</dbReference>
<name>T1JLG5_STRMM</name>
<reference evidence="1" key="2">
    <citation type="submission" date="2015-02" db="UniProtKB">
        <authorList>
            <consortium name="EnsemblMetazoa"/>
        </authorList>
    </citation>
    <scope>IDENTIFICATION</scope>
</reference>
<evidence type="ECO:0000313" key="1">
    <source>
        <dbReference type="EnsemblMetazoa" id="SMAR014695-PA"/>
    </source>
</evidence>
<dbReference type="HOGENOM" id="CLU_1241512_0_0_1"/>
<dbReference type="Proteomes" id="UP000014500">
    <property type="component" value="Unassembled WGS sequence"/>
</dbReference>
<reference evidence="2" key="1">
    <citation type="submission" date="2011-05" db="EMBL/GenBank/DDBJ databases">
        <authorList>
            <person name="Richards S.R."/>
            <person name="Qu J."/>
            <person name="Jiang H."/>
            <person name="Jhangiani S.N."/>
            <person name="Agravi P."/>
            <person name="Goodspeed R."/>
            <person name="Gross S."/>
            <person name="Mandapat C."/>
            <person name="Jackson L."/>
            <person name="Mathew T."/>
            <person name="Pu L."/>
            <person name="Thornton R."/>
            <person name="Saada N."/>
            <person name="Wilczek-Boney K.B."/>
            <person name="Lee S."/>
            <person name="Kovar C."/>
            <person name="Wu Y."/>
            <person name="Scherer S.E."/>
            <person name="Worley K.C."/>
            <person name="Muzny D.M."/>
            <person name="Gibbs R."/>
        </authorList>
    </citation>
    <scope>NUCLEOTIDE SEQUENCE</scope>
    <source>
        <strain evidence="2">Brora</strain>
    </source>
</reference>
<protein>
    <submittedName>
        <fullName evidence="1">Uncharacterized protein</fullName>
    </submittedName>
</protein>
<accession>T1JLG5</accession>
<proteinExistence type="predicted"/>
<evidence type="ECO:0000313" key="2">
    <source>
        <dbReference type="Proteomes" id="UP000014500"/>
    </source>
</evidence>